<dbReference type="AlphaFoldDB" id="A0AAD7T6W5"/>
<name>A0AAD7T6W5_9TELE</name>
<keyword evidence="1" id="KW-0472">Membrane</keyword>
<proteinExistence type="predicted"/>
<protein>
    <submittedName>
        <fullName evidence="2">Uncharacterized protein</fullName>
    </submittedName>
</protein>
<dbReference type="EMBL" id="JAINUG010000012">
    <property type="protein sequence ID" value="KAJ8414666.1"/>
    <property type="molecule type" value="Genomic_DNA"/>
</dbReference>
<gene>
    <name evidence="2" type="ORF">AAFF_G00038680</name>
</gene>
<keyword evidence="1" id="KW-1133">Transmembrane helix</keyword>
<evidence type="ECO:0000313" key="2">
    <source>
        <dbReference type="EMBL" id="KAJ8414666.1"/>
    </source>
</evidence>
<keyword evidence="1" id="KW-0812">Transmembrane</keyword>
<comment type="caution">
    <text evidence="2">The sequence shown here is derived from an EMBL/GenBank/DDBJ whole genome shotgun (WGS) entry which is preliminary data.</text>
</comment>
<feature type="transmembrane region" description="Helical" evidence="1">
    <location>
        <begin position="40"/>
        <end position="58"/>
    </location>
</feature>
<evidence type="ECO:0000256" key="1">
    <source>
        <dbReference type="SAM" id="Phobius"/>
    </source>
</evidence>
<organism evidence="2 3">
    <name type="scientific">Aldrovandia affinis</name>
    <dbReference type="NCBI Taxonomy" id="143900"/>
    <lineage>
        <taxon>Eukaryota</taxon>
        <taxon>Metazoa</taxon>
        <taxon>Chordata</taxon>
        <taxon>Craniata</taxon>
        <taxon>Vertebrata</taxon>
        <taxon>Euteleostomi</taxon>
        <taxon>Actinopterygii</taxon>
        <taxon>Neopterygii</taxon>
        <taxon>Teleostei</taxon>
        <taxon>Notacanthiformes</taxon>
        <taxon>Halosauridae</taxon>
        <taxon>Aldrovandia</taxon>
    </lineage>
</organism>
<dbReference type="Proteomes" id="UP001221898">
    <property type="component" value="Unassembled WGS sequence"/>
</dbReference>
<reference evidence="2" key="1">
    <citation type="journal article" date="2023" name="Science">
        <title>Genome structures resolve the early diversification of teleost fishes.</title>
        <authorList>
            <person name="Parey E."/>
            <person name="Louis A."/>
            <person name="Montfort J."/>
            <person name="Bouchez O."/>
            <person name="Roques C."/>
            <person name="Iampietro C."/>
            <person name="Lluch J."/>
            <person name="Castinel A."/>
            <person name="Donnadieu C."/>
            <person name="Desvignes T."/>
            <person name="Floi Bucao C."/>
            <person name="Jouanno E."/>
            <person name="Wen M."/>
            <person name="Mejri S."/>
            <person name="Dirks R."/>
            <person name="Jansen H."/>
            <person name="Henkel C."/>
            <person name="Chen W.J."/>
            <person name="Zahm M."/>
            <person name="Cabau C."/>
            <person name="Klopp C."/>
            <person name="Thompson A.W."/>
            <person name="Robinson-Rechavi M."/>
            <person name="Braasch I."/>
            <person name="Lecointre G."/>
            <person name="Bobe J."/>
            <person name="Postlethwait J.H."/>
            <person name="Berthelot C."/>
            <person name="Roest Crollius H."/>
            <person name="Guiguen Y."/>
        </authorList>
    </citation>
    <scope>NUCLEOTIDE SEQUENCE</scope>
    <source>
        <strain evidence="2">NC1722</strain>
    </source>
</reference>
<keyword evidence="3" id="KW-1185">Reference proteome</keyword>
<sequence>MRPGATFDAVLRLRLVQPASRDPFMTPATAACICGQSWHMLLWLPAALVFVVILANVFHLQQVLLSLQLAVSFGASNSEALGHVLALPCCRWVDIPAPLRPESGAHAKSGT</sequence>
<accession>A0AAD7T6W5</accession>
<evidence type="ECO:0000313" key="3">
    <source>
        <dbReference type="Proteomes" id="UP001221898"/>
    </source>
</evidence>